<dbReference type="PROSITE" id="PS50931">
    <property type="entry name" value="HTH_LYSR"/>
    <property type="match status" value="1"/>
</dbReference>
<dbReference type="InterPro" id="IPR050389">
    <property type="entry name" value="LysR-type_TF"/>
</dbReference>
<dbReference type="InterPro" id="IPR036388">
    <property type="entry name" value="WH-like_DNA-bd_sf"/>
</dbReference>
<dbReference type="Proteomes" id="UP000028826">
    <property type="component" value="Unassembled WGS sequence"/>
</dbReference>
<dbReference type="PANTHER" id="PTHR30118">
    <property type="entry name" value="HTH-TYPE TRANSCRIPTIONAL REGULATOR LEUO-RELATED"/>
    <property type="match status" value="1"/>
</dbReference>
<evidence type="ECO:0000313" key="6">
    <source>
        <dbReference type="Proteomes" id="UP000028826"/>
    </source>
</evidence>
<keyword evidence="4" id="KW-0804">Transcription</keyword>
<comment type="caution">
    <text evidence="5">The sequence shown here is derived from an EMBL/GenBank/DDBJ whole genome shotgun (WGS) entry which is preliminary data.</text>
</comment>
<dbReference type="STRING" id="195105.CN97_14430"/>
<keyword evidence="2" id="KW-0805">Transcription regulation</keyword>
<dbReference type="EMBL" id="JGYG01000004">
    <property type="protein sequence ID" value="KFI29938.1"/>
    <property type="molecule type" value="Genomic_DNA"/>
</dbReference>
<dbReference type="SUPFAM" id="SSF53850">
    <property type="entry name" value="Periplasmic binding protein-like II"/>
    <property type="match status" value="1"/>
</dbReference>
<name>A0A086Y6N8_9RHOB</name>
<dbReference type="OrthoDB" id="528082at2"/>
<dbReference type="SUPFAM" id="SSF46785">
    <property type="entry name" value="Winged helix' DNA-binding domain"/>
    <property type="match status" value="1"/>
</dbReference>
<accession>A0A086Y6N8</accession>
<dbReference type="eggNOG" id="COG0583">
    <property type="taxonomic scope" value="Bacteria"/>
</dbReference>
<dbReference type="InterPro" id="IPR000847">
    <property type="entry name" value="LysR_HTH_N"/>
</dbReference>
<sequence>MNYRDLDLNLLLLLEALYAEGSVTAAAARLKTSQPTASFGLNKLRAALGDELFVREGAGMRPTPFAQQIEEPVSRILGIVRQDLLRQRGFDPKTSQRSFAFSTSDIGELVFLPEILSTLRREAPGVTLRCLSLPPDELQQALADGIVDIAFGYFPDLQGALIYQQKLFVHPFTCVVRADHPLIGDGLTLEQFASLEHAVVEQKGRSQEIAEHRMKELGIERRIVLRSPHFMSVPLLVASSDLISIVPLAVGRAYARIAPLKLVPPPFDIPLIELKQFWHRRLHADPGVVWMRGIIARLYLNRDPSVDARSPIFRLP</sequence>
<dbReference type="RefSeq" id="WP_035710096.1">
    <property type="nucleotide sequence ID" value="NZ_CAMIFG010000137.1"/>
</dbReference>
<gene>
    <name evidence="5" type="ORF">CN97_14430</name>
</gene>
<dbReference type="CDD" id="cd08459">
    <property type="entry name" value="PBP2_DntR_NahR_LinR_like"/>
    <property type="match status" value="1"/>
</dbReference>
<dbReference type="PANTHER" id="PTHR30118:SF15">
    <property type="entry name" value="TRANSCRIPTIONAL REGULATORY PROTEIN"/>
    <property type="match status" value="1"/>
</dbReference>
<comment type="similarity">
    <text evidence="1">Belongs to the LysR transcriptional regulatory family.</text>
</comment>
<dbReference type="Pfam" id="PF00126">
    <property type="entry name" value="HTH_1"/>
    <property type="match status" value="1"/>
</dbReference>
<protein>
    <submittedName>
        <fullName evidence="5">LysR family transcriptional regulator</fullName>
    </submittedName>
</protein>
<dbReference type="GO" id="GO:0003677">
    <property type="term" value="F:DNA binding"/>
    <property type="evidence" value="ECO:0007669"/>
    <property type="project" value="UniProtKB-KW"/>
</dbReference>
<organism evidence="5 6">
    <name type="scientific">Haematobacter massiliensis</name>
    <dbReference type="NCBI Taxonomy" id="195105"/>
    <lineage>
        <taxon>Bacteria</taxon>
        <taxon>Pseudomonadati</taxon>
        <taxon>Pseudomonadota</taxon>
        <taxon>Alphaproteobacteria</taxon>
        <taxon>Rhodobacterales</taxon>
        <taxon>Paracoccaceae</taxon>
        <taxon>Haematobacter</taxon>
    </lineage>
</organism>
<dbReference type="Gene3D" id="3.40.190.10">
    <property type="entry name" value="Periplasmic binding protein-like II"/>
    <property type="match status" value="2"/>
</dbReference>
<dbReference type="GO" id="GO:0003700">
    <property type="term" value="F:DNA-binding transcription factor activity"/>
    <property type="evidence" value="ECO:0007669"/>
    <property type="project" value="InterPro"/>
</dbReference>
<dbReference type="Pfam" id="PF03466">
    <property type="entry name" value="LysR_substrate"/>
    <property type="match status" value="1"/>
</dbReference>
<keyword evidence="6" id="KW-1185">Reference proteome</keyword>
<evidence type="ECO:0000256" key="3">
    <source>
        <dbReference type="ARBA" id="ARBA00023125"/>
    </source>
</evidence>
<dbReference type="InterPro" id="IPR005119">
    <property type="entry name" value="LysR_subst-bd"/>
</dbReference>
<dbReference type="Gene3D" id="1.10.10.10">
    <property type="entry name" value="Winged helix-like DNA-binding domain superfamily/Winged helix DNA-binding domain"/>
    <property type="match status" value="1"/>
</dbReference>
<dbReference type="PRINTS" id="PR00039">
    <property type="entry name" value="HTHLYSR"/>
</dbReference>
<reference evidence="5 6" key="1">
    <citation type="submission" date="2014-03" db="EMBL/GenBank/DDBJ databases">
        <title>Genome of Haematobacter massiliensis CCUG 47968.</title>
        <authorList>
            <person name="Wang D."/>
            <person name="Wang G."/>
        </authorList>
    </citation>
    <scope>NUCLEOTIDE SEQUENCE [LARGE SCALE GENOMIC DNA]</scope>
    <source>
        <strain evidence="5 6">CCUG 47968</strain>
    </source>
</reference>
<evidence type="ECO:0000313" key="5">
    <source>
        <dbReference type="EMBL" id="KFI29938.1"/>
    </source>
</evidence>
<keyword evidence="3" id="KW-0238">DNA-binding</keyword>
<evidence type="ECO:0000256" key="1">
    <source>
        <dbReference type="ARBA" id="ARBA00009437"/>
    </source>
</evidence>
<dbReference type="InterPro" id="IPR036390">
    <property type="entry name" value="WH_DNA-bd_sf"/>
</dbReference>
<dbReference type="AlphaFoldDB" id="A0A086Y6N8"/>
<evidence type="ECO:0000256" key="4">
    <source>
        <dbReference type="ARBA" id="ARBA00023163"/>
    </source>
</evidence>
<evidence type="ECO:0000256" key="2">
    <source>
        <dbReference type="ARBA" id="ARBA00023015"/>
    </source>
</evidence>
<proteinExistence type="inferred from homology"/>